<dbReference type="AlphaFoldDB" id="A0A819U526"/>
<dbReference type="GO" id="GO:0016540">
    <property type="term" value="P:protein autoprocessing"/>
    <property type="evidence" value="ECO:0007669"/>
    <property type="project" value="InterPro"/>
</dbReference>
<feature type="domain" description="Hint" evidence="4">
    <location>
        <begin position="57"/>
        <end position="160"/>
    </location>
</feature>
<dbReference type="SUPFAM" id="SSF51294">
    <property type="entry name" value="Hedgehog/intein (Hint) domain"/>
    <property type="match status" value="1"/>
</dbReference>
<dbReference type="InterPro" id="IPR036844">
    <property type="entry name" value="Hint_dom_sf"/>
</dbReference>
<dbReference type="GO" id="GO:0007267">
    <property type="term" value="P:cell-cell signaling"/>
    <property type="evidence" value="ECO:0007669"/>
    <property type="project" value="InterPro"/>
</dbReference>
<evidence type="ECO:0000256" key="3">
    <source>
        <dbReference type="SAM" id="SignalP"/>
    </source>
</evidence>
<dbReference type="Proteomes" id="UP000663864">
    <property type="component" value="Unassembled WGS sequence"/>
</dbReference>
<comment type="caution">
    <text evidence="6">The sequence shown here is derived from an EMBL/GenBank/DDBJ whole genome shotgun (WGS) entry which is preliminary data.</text>
</comment>
<organism evidence="6 7">
    <name type="scientific">Rotaria sordida</name>
    <dbReference type="NCBI Taxonomy" id="392033"/>
    <lineage>
        <taxon>Eukaryota</taxon>
        <taxon>Metazoa</taxon>
        <taxon>Spiralia</taxon>
        <taxon>Gnathifera</taxon>
        <taxon>Rotifera</taxon>
        <taxon>Eurotatoria</taxon>
        <taxon>Bdelloidea</taxon>
        <taxon>Philodinida</taxon>
        <taxon>Philodinidae</taxon>
        <taxon>Rotaria</taxon>
    </lineage>
</organism>
<dbReference type="SMART" id="SM00306">
    <property type="entry name" value="HintN"/>
    <property type="match status" value="1"/>
</dbReference>
<dbReference type="GO" id="GO:0010468">
    <property type="term" value="P:regulation of gene expression"/>
    <property type="evidence" value="ECO:0007669"/>
    <property type="project" value="TreeGrafter"/>
</dbReference>
<feature type="chain" id="PRO_5035694267" description="Hint domain-containing protein" evidence="3">
    <location>
        <begin position="24"/>
        <end position="253"/>
    </location>
</feature>
<dbReference type="CDD" id="cd00081">
    <property type="entry name" value="Hint"/>
    <property type="match status" value="1"/>
</dbReference>
<dbReference type="InterPro" id="IPR003587">
    <property type="entry name" value="Hint_dom_N"/>
</dbReference>
<keyword evidence="1" id="KW-0217">Developmental protein</keyword>
<reference evidence="6" key="1">
    <citation type="submission" date="2021-02" db="EMBL/GenBank/DDBJ databases">
        <authorList>
            <person name="Nowell W R."/>
        </authorList>
    </citation>
    <scope>NUCLEOTIDE SEQUENCE</scope>
</reference>
<dbReference type="GO" id="GO:0005113">
    <property type="term" value="F:patched binding"/>
    <property type="evidence" value="ECO:0007669"/>
    <property type="project" value="TreeGrafter"/>
</dbReference>
<dbReference type="PANTHER" id="PTHR11889">
    <property type="entry name" value="HEDGEHOG"/>
    <property type="match status" value="1"/>
</dbReference>
<sequence length="253" mass="29316">MIFIKVNILSIFLLLLFVQICLTDGETGYIETCTCLKESSNGNYCAEQSCTAQYKYNKCFSGRSTVRTRDGKDISLSNIQIGQEVLVFYRNKLIFQPIYDIIHRENSKFYTFIHLTVFNHYENLTHSIEISSKHLIYKYGLLDAVFASQIQIGDYLQLVNQFKIIPGKVIQIDEIISQGYSAPLTPSGTIVVNNIVSSNYAEARNHHLAHLVMQPYRWWRNLFESKKTIQTDLNWYISILYYFANKTGFLNIL</sequence>
<dbReference type="GO" id="GO:0007224">
    <property type="term" value="P:smoothened signaling pathway"/>
    <property type="evidence" value="ECO:0007669"/>
    <property type="project" value="TreeGrafter"/>
</dbReference>
<dbReference type="EMBL" id="CAJOBD010007539">
    <property type="protein sequence ID" value="CAF4089412.1"/>
    <property type="molecule type" value="Genomic_DNA"/>
</dbReference>
<dbReference type="Pfam" id="PF01079">
    <property type="entry name" value="Hint"/>
    <property type="match status" value="1"/>
</dbReference>
<dbReference type="GO" id="GO:0005509">
    <property type="term" value="F:calcium ion binding"/>
    <property type="evidence" value="ECO:0007669"/>
    <property type="project" value="TreeGrafter"/>
</dbReference>
<name>A0A819U526_9BILA</name>
<evidence type="ECO:0000259" key="4">
    <source>
        <dbReference type="SMART" id="SM00306"/>
    </source>
</evidence>
<dbReference type="InterPro" id="IPR001657">
    <property type="entry name" value="Hedgehog"/>
</dbReference>
<evidence type="ECO:0000256" key="1">
    <source>
        <dbReference type="ARBA" id="ARBA00022473"/>
    </source>
</evidence>
<proteinExistence type="predicted"/>
<dbReference type="PRINTS" id="PR00632">
    <property type="entry name" value="SONICHHOG"/>
</dbReference>
<gene>
    <name evidence="6" type="ORF">JBS370_LOCUS31164</name>
    <name evidence="5" type="ORF">ZHD862_LOCUS36341</name>
</gene>
<evidence type="ECO:0000313" key="6">
    <source>
        <dbReference type="EMBL" id="CAF4089412.1"/>
    </source>
</evidence>
<dbReference type="InterPro" id="IPR001767">
    <property type="entry name" value="Hedgehog_Hint"/>
</dbReference>
<dbReference type="GO" id="GO:0005615">
    <property type="term" value="C:extracellular space"/>
    <property type="evidence" value="ECO:0007669"/>
    <property type="project" value="TreeGrafter"/>
</dbReference>
<feature type="signal peptide" evidence="3">
    <location>
        <begin position="1"/>
        <end position="23"/>
    </location>
</feature>
<evidence type="ECO:0000313" key="7">
    <source>
        <dbReference type="Proteomes" id="UP000663836"/>
    </source>
</evidence>
<dbReference type="Gene3D" id="2.170.16.10">
    <property type="entry name" value="Hedgehog/Intein (Hint) domain"/>
    <property type="match status" value="1"/>
</dbReference>
<evidence type="ECO:0000256" key="2">
    <source>
        <dbReference type="ARBA" id="ARBA00022729"/>
    </source>
</evidence>
<evidence type="ECO:0000313" key="5">
    <source>
        <dbReference type="EMBL" id="CAF1475820.1"/>
    </source>
</evidence>
<dbReference type="PANTHER" id="PTHR11889:SF31">
    <property type="entry name" value="PROTEIN HEDGEHOG"/>
    <property type="match status" value="1"/>
</dbReference>
<accession>A0A819U526</accession>
<protein>
    <recommendedName>
        <fullName evidence="4">Hint domain-containing protein</fullName>
    </recommendedName>
</protein>
<dbReference type="GO" id="GO:0001708">
    <property type="term" value="P:cell fate specification"/>
    <property type="evidence" value="ECO:0007669"/>
    <property type="project" value="TreeGrafter"/>
</dbReference>
<dbReference type="InterPro" id="IPR050387">
    <property type="entry name" value="Hedgehog_Signaling"/>
</dbReference>
<dbReference type="EMBL" id="CAJNOT010005819">
    <property type="protein sequence ID" value="CAF1475820.1"/>
    <property type="molecule type" value="Genomic_DNA"/>
</dbReference>
<dbReference type="Proteomes" id="UP000663836">
    <property type="component" value="Unassembled WGS sequence"/>
</dbReference>
<keyword evidence="2 3" id="KW-0732">Signal</keyword>